<dbReference type="SUPFAM" id="SSF69118">
    <property type="entry name" value="AhpD-like"/>
    <property type="match status" value="1"/>
</dbReference>
<dbReference type="PANTHER" id="PTHR34846:SF11">
    <property type="entry name" value="4-CARBOXYMUCONOLACTONE DECARBOXYLASE FAMILY PROTEIN (AFU_ORTHOLOGUE AFUA_6G11590)"/>
    <property type="match status" value="1"/>
</dbReference>
<gene>
    <name evidence="2" type="ORF">FFLO_06552</name>
</gene>
<organism evidence="2 3">
    <name type="scientific">Filobasidium floriforme</name>
    <dbReference type="NCBI Taxonomy" id="5210"/>
    <lineage>
        <taxon>Eukaryota</taxon>
        <taxon>Fungi</taxon>
        <taxon>Dikarya</taxon>
        <taxon>Basidiomycota</taxon>
        <taxon>Agaricomycotina</taxon>
        <taxon>Tremellomycetes</taxon>
        <taxon>Filobasidiales</taxon>
        <taxon>Filobasidiaceae</taxon>
        <taxon>Filobasidium</taxon>
    </lineage>
</organism>
<feature type="compositionally biased region" description="Low complexity" evidence="1">
    <location>
        <begin position="209"/>
        <end position="229"/>
    </location>
</feature>
<accession>A0A8K0JG10</accession>
<dbReference type="EMBL" id="JABELV010000223">
    <property type="protein sequence ID" value="KAG7527862.1"/>
    <property type="molecule type" value="Genomic_DNA"/>
</dbReference>
<keyword evidence="3" id="KW-1185">Reference proteome</keyword>
<protein>
    <submittedName>
        <fullName evidence="2">Uncharacterized protein</fullName>
    </submittedName>
</protein>
<evidence type="ECO:0000313" key="3">
    <source>
        <dbReference type="Proteomes" id="UP000812966"/>
    </source>
</evidence>
<sequence length="604" mass="64988">MADIVTGPVSIRYNFTSSNVPGAYYGALPELPTVTLSVPNGTVNLEFNATEEDLEGSTWDQMQTVYFNHPDHESVFPFETGYQYQESFFLGNYALYNISLGSQAEFSASAGPIYINESVYIFAPGDSIVLQYIELSADGSTPTGRRAFSQNITLVKNETEPITTTLGLSEQRPGGAETMSETRSVLTTTRLPPSSTFPWTAQVLPITTTTSAGTSESSSAGASGAAATTPANTGDKSRTVSKFWQSRLSVVFSLIHPLAVNAVLHVLSMSRINRSLPAPDEQLFIEAAAESSDLKHQGTGQMSIEGSLAITKPFGFRSTVVLESIVYVHVNTQRGHIRILEVATLLFATRRAPRDSTVEANRNAFKLQVDCRSQVETSRGGSEEGQCPGIKAGTRTTQRLSNLAMPSSAASTRYPVPNLDEIAGATERQDYQATLNTVTGILGSHNSHIYLDDEQRLRGHFGAVTHTPAVAASFLQLIGELYKLPLDPRLREIVILATGSHHKAAYPAYVHAEAAADLSDLDPDFIAQISRGEKPEDLSEAGSAVYDLALALVRGGGPLSDELFERVKEVVGQEQTLSVIHFVGMYSYINVVCNGVGSESGSGS</sequence>
<dbReference type="PANTHER" id="PTHR34846">
    <property type="entry name" value="4-CARBOXYMUCONOLACTONE DECARBOXYLASE FAMILY PROTEIN (AFU_ORTHOLOGUE AFUA_6G11590)"/>
    <property type="match status" value="1"/>
</dbReference>
<dbReference type="OrthoDB" id="2567457at2759"/>
<dbReference type="InterPro" id="IPR029032">
    <property type="entry name" value="AhpD-like"/>
</dbReference>
<name>A0A8K0JG10_9TREE</name>
<evidence type="ECO:0000256" key="1">
    <source>
        <dbReference type="SAM" id="MobiDB-lite"/>
    </source>
</evidence>
<comment type="caution">
    <text evidence="2">The sequence shown here is derived from an EMBL/GenBank/DDBJ whole genome shotgun (WGS) entry which is preliminary data.</text>
</comment>
<reference evidence="2" key="1">
    <citation type="submission" date="2020-04" db="EMBL/GenBank/DDBJ databases">
        <title>Analysis of mating type loci in Filobasidium floriforme.</title>
        <authorList>
            <person name="Nowrousian M."/>
        </authorList>
    </citation>
    <scope>NUCLEOTIDE SEQUENCE</scope>
    <source>
        <strain evidence="2">CBS 6242</strain>
    </source>
</reference>
<feature type="region of interest" description="Disordered" evidence="1">
    <location>
        <begin position="209"/>
        <end position="237"/>
    </location>
</feature>
<evidence type="ECO:0000313" key="2">
    <source>
        <dbReference type="EMBL" id="KAG7527862.1"/>
    </source>
</evidence>
<dbReference type="Gene3D" id="1.20.1290.10">
    <property type="entry name" value="AhpD-like"/>
    <property type="match status" value="1"/>
</dbReference>
<dbReference type="Proteomes" id="UP000812966">
    <property type="component" value="Unassembled WGS sequence"/>
</dbReference>
<dbReference type="AlphaFoldDB" id="A0A8K0JG10"/>
<proteinExistence type="predicted"/>